<evidence type="ECO:0000313" key="7">
    <source>
        <dbReference type="RefSeq" id="XP_029298122.1"/>
    </source>
</evidence>
<dbReference type="GO" id="GO:0006259">
    <property type="term" value="P:DNA metabolic process"/>
    <property type="evidence" value="ECO:0007669"/>
    <property type="project" value="UniProtKB-ARBA"/>
</dbReference>
<dbReference type="Pfam" id="PF00075">
    <property type="entry name" value="RNase_H"/>
    <property type="match status" value="1"/>
</dbReference>
<dbReference type="PROSITE" id="PS50878">
    <property type="entry name" value="RT_POL"/>
    <property type="match status" value="1"/>
</dbReference>
<dbReference type="InterPro" id="IPR043502">
    <property type="entry name" value="DNA/RNA_pol_sf"/>
</dbReference>
<feature type="region of interest" description="Disordered" evidence="3">
    <location>
        <begin position="646"/>
        <end position="674"/>
    </location>
</feature>
<evidence type="ECO:0000259" key="4">
    <source>
        <dbReference type="PROSITE" id="PS50878"/>
    </source>
</evidence>
<dbReference type="RefSeq" id="XP_029298122.1">
    <property type="nucleotide sequence ID" value="XM_029442262.1"/>
</dbReference>
<dbReference type="Gene3D" id="1.10.340.70">
    <property type="match status" value="1"/>
</dbReference>
<dbReference type="SUPFAM" id="SSF56672">
    <property type="entry name" value="DNA/RNA polymerases"/>
    <property type="match status" value="1"/>
</dbReference>
<dbReference type="PANTHER" id="PTHR33064">
    <property type="entry name" value="POL PROTEIN"/>
    <property type="match status" value="1"/>
</dbReference>
<feature type="region of interest" description="Disordered" evidence="3">
    <location>
        <begin position="267"/>
        <end position="286"/>
    </location>
</feature>
<dbReference type="Gene3D" id="3.30.420.10">
    <property type="entry name" value="Ribonuclease H-like superfamily/Ribonuclease H"/>
    <property type="match status" value="2"/>
</dbReference>
<dbReference type="Gene3D" id="3.30.70.270">
    <property type="match status" value="2"/>
</dbReference>
<dbReference type="InterPro" id="IPR041577">
    <property type="entry name" value="RT_RNaseH_2"/>
</dbReference>
<feature type="region of interest" description="Disordered" evidence="3">
    <location>
        <begin position="331"/>
        <end position="373"/>
    </location>
</feature>
<evidence type="ECO:0000256" key="1">
    <source>
        <dbReference type="ARBA" id="ARBA00010879"/>
    </source>
</evidence>
<dbReference type="Gene3D" id="3.10.20.370">
    <property type="match status" value="1"/>
</dbReference>
<keyword evidence="6" id="KW-1185">Reference proteome</keyword>
<dbReference type="PROSITE" id="PS50879">
    <property type="entry name" value="RNASE_H_1"/>
    <property type="match status" value="1"/>
</dbReference>
<proteinExistence type="inferred from homology"/>
<dbReference type="InterPro" id="IPR051320">
    <property type="entry name" value="Viral_Replic_Matur_Polypro"/>
</dbReference>
<feature type="domain" description="RNase H type-1" evidence="5">
    <location>
        <begin position="1259"/>
        <end position="1409"/>
    </location>
</feature>
<name>A0A6J2QLD0_COTGO</name>
<dbReference type="InterPro" id="IPR036397">
    <property type="entry name" value="RNaseH_sf"/>
</dbReference>
<dbReference type="InterPro" id="IPR000477">
    <property type="entry name" value="RT_dom"/>
</dbReference>
<dbReference type="GO" id="GO:0004523">
    <property type="term" value="F:RNA-DNA hybrid ribonuclease activity"/>
    <property type="evidence" value="ECO:0007669"/>
    <property type="project" value="UniProtKB-EC"/>
</dbReference>
<accession>A0A6J2QLD0</accession>
<dbReference type="InterPro" id="IPR012337">
    <property type="entry name" value="RNaseH-like_sf"/>
</dbReference>
<feature type="domain" description="Reverse transcriptase" evidence="4">
    <location>
        <begin position="831"/>
        <end position="1015"/>
    </location>
</feature>
<evidence type="ECO:0000256" key="2">
    <source>
        <dbReference type="ARBA" id="ARBA00012180"/>
    </source>
</evidence>
<evidence type="ECO:0000313" key="6">
    <source>
        <dbReference type="Proteomes" id="UP000504630"/>
    </source>
</evidence>
<feature type="compositionally biased region" description="Basic and acidic residues" evidence="3">
    <location>
        <begin position="354"/>
        <end position="371"/>
    </location>
</feature>
<sequence>MADKGDSKPVKTVTTADLKVTMFKRLEASTEPTERRKVREKMEELLQLWQTRKLISEDDKPGLTVKQRKAVVDYENGEYLQHATAWEKAGKKGFGTAYRAFQKAEKRKARATSLLFHLKYVPPNAEGTICVVKKAGETKDDSKDQKTHISQTPQLYPDLSQVADTPAYLSNSNPFPSTSIQAPVYKVSGGVLELEENERSARMGSVLKQLTKLSDEEQRMVEHGMREHSMREHRMKMKDRGFQKDVLSTPVPAHLPHSILEAAQTSHPVQSLYHPQSLPNSSGGLESMTMDKEARQMSGDGTKQKGSQGMAELLTRTNYHDYVGQSVTQGIGSSREKDWGGQKGASQAGGFQGDAEKDPSRKNSVTEDGRTKLTILEGSMTVAEEASIASRTRRQDQVRKLQAPLMTTQGGNMIYQPWSHRDLEGLVSKLPPLSGGGQKWISEFEKYTAGDRVCVGDLRCVIARLEGSLKAREIDTKTGCSGADDELPFNACRNHCWTALRDTYPTTRSLTAMSSLKKGIEEDMHLFLKRSEGVWIDGTGERHDFTPAVTMLWRNAVIKALPPRVREQLEDVVGLDTKSNEEWREYLVHHDLKNRKTEGDKNEEVNALTKRLLRMQVAEKDSEASRLKREKRQMVMGSPAAVEFEAEGQAQQQAALESHAENSGEREEIATEPEYKTSQLGALVVEITAIGSKIAQIIKVLSGGAEARSLGPMVKKARTMNWLPTNIARIWKSDDETMWKITHHSMDVGILEQHELERDHGREHTNHPDTEETLKTVPHYLWATGDYDVGYVPNHQVSVTLRPGQMSCWLPQYNLKKEQIEGIGATITGLLGAGVIRPSNSTWNTPILPVPKAGNKGWRMVHDLRRINSATVSQHIPVPDPYVALQNLNPEHKYFTVIDLANAFFCLPLDPEVQDLFAFTYRGQRYTYNRMPQGYKDSPGLFNQALKKDLTMLHLPQGVTLIQYVDDLLLAGTTAESCLEATADLLALLARAGYKVKKEKTQVARRSVTFLGRLISANSLTLTNAQRTSILSHGKPKTVQHMLAFLGLTGYSRTHVPEYVNLTQPLRDMLAEAGNRNLTAELIWTIEGEEAFTKTKQALGQAAHLCSPDYNADFHLDVSETEGMVNGVLFQKKGGERHVLMYHSSKLDSVELGQTGCARHLAALAKTIKKTAHVVMCHPLKVNTTHGVVAFLNSQAFTFSPVRKIQIEEVLTKPHITYVAETINMATGLNSKNHDAHDCAFVSQQDLKIRSNLEAEPLQDPEQTIYSDGCCYKGEEGNVASYAVVQQNGKEIITLEACIISQPASAQLAEIVALTQALKHGEGKRVNIYTDSAYAHGAVHIDGPQWIRRGFLTSSKTPVRHTEALKALLKAVLLPSQVAVIKCKGHQKTDTAVAKGNDAADKAAKLAGGYIQQMICLNSEREGELTLESIKEMQKLAGPYEQTQWVQKGAAHTEGLWRAHDGRLVAPAKLCHMLIKQAHGPTHVGKLRTTRDVEVQWWHPYMKEMVENFVTECDTCNNFNDKRTYKCPMGRFPVPDAPFKEICIDYTDMGADNVVRGYRYILVMVDRFTRWIEAIPCKKEDANSGDRCLALQEKEGMDLF</sequence>
<evidence type="ECO:0000256" key="3">
    <source>
        <dbReference type="SAM" id="MobiDB-lite"/>
    </source>
</evidence>
<dbReference type="EC" id="3.1.26.4" evidence="2"/>
<dbReference type="Pfam" id="PF17919">
    <property type="entry name" value="RT_RNaseH_2"/>
    <property type="match status" value="1"/>
</dbReference>
<dbReference type="Pfam" id="PF00078">
    <property type="entry name" value="RVT_1"/>
    <property type="match status" value="1"/>
</dbReference>
<dbReference type="InterPro" id="IPR041588">
    <property type="entry name" value="Integrase_H2C2"/>
</dbReference>
<dbReference type="KEGG" id="cgob:115015101"/>
<dbReference type="SUPFAM" id="SSF53098">
    <property type="entry name" value="Ribonuclease H-like"/>
    <property type="match status" value="2"/>
</dbReference>
<feature type="compositionally biased region" description="Basic and acidic residues" evidence="3">
    <location>
        <begin position="658"/>
        <end position="674"/>
    </location>
</feature>
<dbReference type="GO" id="GO:0003676">
    <property type="term" value="F:nucleic acid binding"/>
    <property type="evidence" value="ECO:0007669"/>
    <property type="project" value="InterPro"/>
</dbReference>
<dbReference type="Pfam" id="PF17921">
    <property type="entry name" value="Integrase_H2C2"/>
    <property type="match status" value="1"/>
</dbReference>
<feature type="compositionally biased region" description="Polar residues" evidence="3">
    <location>
        <begin position="267"/>
        <end position="284"/>
    </location>
</feature>
<dbReference type="InParanoid" id="A0A6J2QLD0"/>
<reference evidence="7" key="1">
    <citation type="submission" date="2025-08" db="UniProtKB">
        <authorList>
            <consortium name="RefSeq"/>
        </authorList>
    </citation>
    <scope>IDENTIFICATION</scope>
</reference>
<dbReference type="Gene3D" id="3.10.10.10">
    <property type="entry name" value="HIV Type 1 Reverse Transcriptase, subunit A, domain 1"/>
    <property type="match status" value="1"/>
</dbReference>
<dbReference type="InterPro" id="IPR002156">
    <property type="entry name" value="RNaseH_domain"/>
</dbReference>
<gene>
    <name evidence="7" type="primary">LOC115015101</name>
</gene>
<comment type="similarity">
    <text evidence="1">Belongs to the beta type-B retroviral polymerase family. HERV class-II K(HML-2) pol subfamily.</text>
</comment>
<dbReference type="PANTHER" id="PTHR33064:SF37">
    <property type="entry name" value="RIBONUCLEASE H"/>
    <property type="match status" value="1"/>
</dbReference>
<dbReference type="InterPro" id="IPR043128">
    <property type="entry name" value="Rev_trsase/Diguanyl_cyclase"/>
</dbReference>
<evidence type="ECO:0000259" key="5">
    <source>
        <dbReference type="PROSITE" id="PS50879"/>
    </source>
</evidence>
<feature type="compositionally biased region" description="Low complexity" evidence="3">
    <location>
        <begin position="646"/>
        <end position="657"/>
    </location>
</feature>
<dbReference type="OrthoDB" id="8947436at2759"/>
<dbReference type="Proteomes" id="UP000504630">
    <property type="component" value="Chromosome 10"/>
</dbReference>
<organism evidence="6 7">
    <name type="scientific">Cottoperca gobio</name>
    <name type="common">Frogmouth</name>
    <name type="synonym">Aphritis gobio</name>
    <dbReference type="NCBI Taxonomy" id="56716"/>
    <lineage>
        <taxon>Eukaryota</taxon>
        <taxon>Metazoa</taxon>
        <taxon>Chordata</taxon>
        <taxon>Craniata</taxon>
        <taxon>Vertebrata</taxon>
        <taxon>Euteleostomi</taxon>
        <taxon>Actinopterygii</taxon>
        <taxon>Neopterygii</taxon>
        <taxon>Teleostei</taxon>
        <taxon>Neoteleostei</taxon>
        <taxon>Acanthomorphata</taxon>
        <taxon>Eupercaria</taxon>
        <taxon>Perciformes</taxon>
        <taxon>Notothenioidei</taxon>
        <taxon>Bovichtidae</taxon>
        <taxon>Cottoperca</taxon>
    </lineage>
</organism>
<dbReference type="GeneID" id="115015101"/>
<protein>
    <recommendedName>
        <fullName evidence="2">ribonuclease H</fullName>
        <ecNumber evidence="2">3.1.26.4</ecNumber>
    </recommendedName>
</protein>